<gene>
    <name evidence="1" type="ORF">AUP44_05250</name>
</gene>
<name>A0A162KXK7_9PROT</name>
<sequence>MDVEDRVPSGQCSLESSATAAFVIKLDDLRDCARQITIVDHAIMPLVDVLRLQLYIISCYVAPKERQVKSGGKRTLTFGCPETFFVYVAFATLLSFH</sequence>
<evidence type="ECO:0000313" key="2">
    <source>
        <dbReference type="Proteomes" id="UP000075787"/>
    </source>
</evidence>
<dbReference type="EMBL" id="LPZR01000156">
    <property type="protein sequence ID" value="KYO52394.1"/>
    <property type="molecule type" value="Genomic_DNA"/>
</dbReference>
<proteinExistence type="predicted"/>
<reference evidence="1 2" key="1">
    <citation type="submission" date="2015-12" db="EMBL/GenBank/DDBJ databases">
        <title>Genome sequence of Tistrella mobilis MCCC 1A02139.</title>
        <authorList>
            <person name="Lu L."/>
            <person name="Lai Q."/>
            <person name="Shao Z."/>
            <person name="Qian P."/>
        </authorList>
    </citation>
    <scope>NUCLEOTIDE SEQUENCE [LARGE SCALE GENOMIC DNA]</scope>
    <source>
        <strain evidence="1 2">MCCC 1A02139</strain>
    </source>
</reference>
<accession>A0A162KXK7</accession>
<evidence type="ECO:0000313" key="1">
    <source>
        <dbReference type="EMBL" id="KYO52394.1"/>
    </source>
</evidence>
<dbReference type="AlphaFoldDB" id="A0A162KXK7"/>
<dbReference type="Proteomes" id="UP000075787">
    <property type="component" value="Unassembled WGS sequence"/>
</dbReference>
<comment type="caution">
    <text evidence="1">The sequence shown here is derived from an EMBL/GenBank/DDBJ whole genome shotgun (WGS) entry which is preliminary data.</text>
</comment>
<organism evidence="1 2">
    <name type="scientific">Tistrella mobilis</name>
    <dbReference type="NCBI Taxonomy" id="171437"/>
    <lineage>
        <taxon>Bacteria</taxon>
        <taxon>Pseudomonadati</taxon>
        <taxon>Pseudomonadota</taxon>
        <taxon>Alphaproteobacteria</taxon>
        <taxon>Geminicoccales</taxon>
        <taxon>Geminicoccaceae</taxon>
        <taxon>Tistrella</taxon>
    </lineage>
</organism>
<protein>
    <submittedName>
        <fullName evidence="1">Uncharacterized protein</fullName>
    </submittedName>
</protein>